<feature type="domain" description="TonB C-terminal" evidence="10">
    <location>
        <begin position="344"/>
        <end position="434"/>
    </location>
</feature>
<dbReference type="Proteomes" id="UP000283387">
    <property type="component" value="Unassembled WGS sequence"/>
</dbReference>
<name>A0A419W781_9BACT</name>
<dbReference type="GO" id="GO:0098797">
    <property type="term" value="C:plasma membrane protein complex"/>
    <property type="evidence" value="ECO:0007669"/>
    <property type="project" value="TreeGrafter"/>
</dbReference>
<dbReference type="InterPro" id="IPR051045">
    <property type="entry name" value="TonB-dependent_transducer"/>
</dbReference>
<dbReference type="PANTHER" id="PTHR33446:SF2">
    <property type="entry name" value="PROTEIN TONB"/>
    <property type="match status" value="1"/>
</dbReference>
<evidence type="ECO:0000313" key="11">
    <source>
        <dbReference type="EMBL" id="RKD91280.1"/>
    </source>
</evidence>
<keyword evidence="5" id="KW-0997">Cell inner membrane</keyword>
<dbReference type="GO" id="GO:0031992">
    <property type="term" value="F:energy transducer activity"/>
    <property type="evidence" value="ECO:0007669"/>
    <property type="project" value="TreeGrafter"/>
</dbReference>
<proteinExistence type="inferred from homology"/>
<keyword evidence="9" id="KW-0472">Membrane</keyword>
<dbReference type="OrthoDB" id="9814002at2"/>
<keyword evidence="12" id="KW-1185">Reference proteome</keyword>
<comment type="subcellular location">
    <subcellularLocation>
        <location evidence="1">Cell inner membrane</location>
        <topology evidence="1">Single-pass membrane protein</topology>
        <orientation evidence="1">Periplasmic side</orientation>
    </subcellularLocation>
</comment>
<evidence type="ECO:0000256" key="5">
    <source>
        <dbReference type="ARBA" id="ARBA00022519"/>
    </source>
</evidence>
<dbReference type="SUPFAM" id="SSF82185">
    <property type="entry name" value="Histone H3 K4-specific methyltransferase SET7/9 N-terminal domain"/>
    <property type="match status" value="1"/>
</dbReference>
<dbReference type="AlphaFoldDB" id="A0A419W781"/>
<comment type="similarity">
    <text evidence="2">Belongs to the TonB family.</text>
</comment>
<evidence type="ECO:0000256" key="9">
    <source>
        <dbReference type="ARBA" id="ARBA00023136"/>
    </source>
</evidence>
<evidence type="ECO:0000256" key="4">
    <source>
        <dbReference type="ARBA" id="ARBA00022475"/>
    </source>
</evidence>
<reference evidence="11 12" key="1">
    <citation type="submission" date="2018-09" db="EMBL/GenBank/DDBJ databases">
        <title>Genomic Encyclopedia of Archaeal and Bacterial Type Strains, Phase II (KMG-II): from individual species to whole genera.</title>
        <authorList>
            <person name="Goeker M."/>
        </authorList>
    </citation>
    <scope>NUCLEOTIDE SEQUENCE [LARGE SCALE GENOMIC DNA]</scope>
    <source>
        <strain evidence="11 12">DSM 27148</strain>
    </source>
</reference>
<dbReference type="PANTHER" id="PTHR33446">
    <property type="entry name" value="PROTEIN TONB-RELATED"/>
    <property type="match status" value="1"/>
</dbReference>
<dbReference type="InterPro" id="IPR037682">
    <property type="entry name" value="TonB_C"/>
</dbReference>
<evidence type="ECO:0000256" key="7">
    <source>
        <dbReference type="ARBA" id="ARBA00022927"/>
    </source>
</evidence>
<gene>
    <name evidence="11" type="ORF">BC643_1633</name>
</gene>
<evidence type="ECO:0000256" key="2">
    <source>
        <dbReference type="ARBA" id="ARBA00006555"/>
    </source>
</evidence>
<dbReference type="RefSeq" id="WP_120272595.1">
    <property type="nucleotide sequence ID" value="NZ_RAPN01000001.1"/>
</dbReference>
<comment type="caution">
    <text evidence="11">The sequence shown here is derived from an EMBL/GenBank/DDBJ whole genome shotgun (WGS) entry which is preliminary data.</text>
</comment>
<accession>A0A419W781</accession>
<dbReference type="InterPro" id="IPR011652">
    <property type="entry name" value="MORN_2"/>
</dbReference>
<organism evidence="11 12">
    <name type="scientific">Mangrovibacterium diazotrophicum</name>
    <dbReference type="NCBI Taxonomy" id="1261403"/>
    <lineage>
        <taxon>Bacteria</taxon>
        <taxon>Pseudomonadati</taxon>
        <taxon>Bacteroidota</taxon>
        <taxon>Bacteroidia</taxon>
        <taxon>Marinilabiliales</taxon>
        <taxon>Prolixibacteraceae</taxon>
        <taxon>Mangrovibacterium</taxon>
    </lineage>
</organism>
<evidence type="ECO:0000256" key="1">
    <source>
        <dbReference type="ARBA" id="ARBA00004383"/>
    </source>
</evidence>
<keyword evidence="8" id="KW-1133">Transmembrane helix</keyword>
<dbReference type="FunFam" id="3.30.1150.10:FF:000002">
    <property type="entry name" value="Energy transducer TonB"/>
    <property type="match status" value="1"/>
</dbReference>
<dbReference type="Gene3D" id="3.30.1150.10">
    <property type="match status" value="1"/>
</dbReference>
<dbReference type="Pfam" id="PF03544">
    <property type="entry name" value="TonB_C"/>
    <property type="match status" value="1"/>
</dbReference>
<dbReference type="SUPFAM" id="SSF74653">
    <property type="entry name" value="TolA/TonB C-terminal domain"/>
    <property type="match status" value="1"/>
</dbReference>
<evidence type="ECO:0000256" key="3">
    <source>
        <dbReference type="ARBA" id="ARBA00022448"/>
    </source>
</evidence>
<evidence type="ECO:0000256" key="6">
    <source>
        <dbReference type="ARBA" id="ARBA00022692"/>
    </source>
</evidence>
<dbReference type="EMBL" id="RAPN01000001">
    <property type="protein sequence ID" value="RKD91280.1"/>
    <property type="molecule type" value="Genomic_DNA"/>
</dbReference>
<dbReference type="InterPro" id="IPR006260">
    <property type="entry name" value="TonB/TolA_C"/>
</dbReference>
<dbReference type="GO" id="GO:0015031">
    <property type="term" value="P:protein transport"/>
    <property type="evidence" value="ECO:0007669"/>
    <property type="project" value="UniProtKB-KW"/>
</dbReference>
<keyword evidence="4" id="KW-1003">Cell membrane</keyword>
<sequence>MKKNTCVLLFMILAIFPKHGWSQTESTFEIKGKTRVVVGMNDVQERTVDADSILIDHLIIREFRKNGSLFTSSSYRFSGRSFSLSKLYTYRENRSLELDGESRLYSPEGSLIYLQTYRADTLNAQTFFYEDGNKWALISGNQYVRNGLLVMWYPNGIPSFKGHYKNNLKDGFFQSYDENGTLLKEGTYKSGKLIDGEPVVQDIVYEYPDTKATFEGGVGKLNDYLIEKTRDWPEIKQLDSSTRYNKNVSINIGKKGEILSIDFSGLPTEFSDLLLKALADLPAFNPATVENVPVKSIEKFAFEMDTSGISLGLPYHFRIVTEKTATGQKGDVYFLVEEMPEFPGGDLGVRKFIAQNLRYPVEAQERGIQGKVYVSFIVDESGKVCSISVAKSVHPILDEEAMRVVSEMPLWKPGYQKGEPVKVSYTIPITFLLQ</sequence>
<keyword evidence="3" id="KW-0813">Transport</keyword>
<dbReference type="Pfam" id="PF07661">
    <property type="entry name" value="MORN_2"/>
    <property type="match status" value="3"/>
</dbReference>
<keyword evidence="7" id="KW-0653">Protein transport</keyword>
<evidence type="ECO:0000256" key="8">
    <source>
        <dbReference type="ARBA" id="ARBA00022989"/>
    </source>
</evidence>
<dbReference type="NCBIfam" id="TIGR01352">
    <property type="entry name" value="tonB_Cterm"/>
    <property type="match status" value="1"/>
</dbReference>
<dbReference type="Gene3D" id="2.20.110.10">
    <property type="entry name" value="Histone H3 K4-specific methyltransferase SET7/9 N-terminal domain"/>
    <property type="match status" value="1"/>
</dbReference>
<keyword evidence="6" id="KW-0812">Transmembrane</keyword>
<dbReference type="PROSITE" id="PS52015">
    <property type="entry name" value="TONB_CTD"/>
    <property type="match status" value="1"/>
</dbReference>
<protein>
    <submittedName>
        <fullName evidence="11">TonB family protein</fullName>
    </submittedName>
</protein>
<evidence type="ECO:0000313" key="12">
    <source>
        <dbReference type="Proteomes" id="UP000283387"/>
    </source>
</evidence>
<dbReference type="GO" id="GO:0055085">
    <property type="term" value="P:transmembrane transport"/>
    <property type="evidence" value="ECO:0007669"/>
    <property type="project" value="InterPro"/>
</dbReference>
<evidence type="ECO:0000259" key="10">
    <source>
        <dbReference type="PROSITE" id="PS52015"/>
    </source>
</evidence>